<dbReference type="OrthoDB" id="5422068at2759"/>
<reference evidence="6" key="1">
    <citation type="journal article" date="2020" name="Stud. Mycol.">
        <title>101 Dothideomycetes genomes: a test case for predicting lifestyles and emergence of pathogens.</title>
        <authorList>
            <person name="Haridas S."/>
            <person name="Albert R."/>
            <person name="Binder M."/>
            <person name="Bloem J."/>
            <person name="Labutti K."/>
            <person name="Salamov A."/>
            <person name="Andreopoulos B."/>
            <person name="Baker S."/>
            <person name="Barry K."/>
            <person name="Bills G."/>
            <person name="Bluhm B."/>
            <person name="Cannon C."/>
            <person name="Castanera R."/>
            <person name="Culley D."/>
            <person name="Daum C."/>
            <person name="Ezra D."/>
            <person name="Gonzalez J."/>
            <person name="Henrissat B."/>
            <person name="Kuo A."/>
            <person name="Liang C."/>
            <person name="Lipzen A."/>
            <person name="Lutzoni F."/>
            <person name="Magnuson J."/>
            <person name="Mondo S."/>
            <person name="Nolan M."/>
            <person name="Ohm R."/>
            <person name="Pangilinan J."/>
            <person name="Park H.-J."/>
            <person name="Ramirez L."/>
            <person name="Alfaro M."/>
            <person name="Sun H."/>
            <person name="Tritt A."/>
            <person name="Yoshinaga Y."/>
            <person name="Zwiers L.-H."/>
            <person name="Turgeon B."/>
            <person name="Goodwin S."/>
            <person name="Spatafora J."/>
            <person name="Crous P."/>
            <person name="Grigoriev I."/>
        </authorList>
    </citation>
    <scope>NUCLEOTIDE SEQUENCE</scope>
    <source>
        <strain evidence="6">CBS 119925</strain>
    </source>
</reference>
<name>A0A6A6VEL2_9PLEO</name>
<evidence type="ECO:0000259" key="5">
    <source>
        <dbReference type="PROSITE" id="PS51891"/>
    </source>
</evidence>
<dbReference type="PANTHER" id="PTHR33337">
    <property type="entry name" value="GFA DOMAIN-CONTAINING PROTEIN"/>
    <property type="match status" value="1"/>
</dbReference>
<dbReference type="InterPro" id="IPR006913">
    <property type="entry name" value="CENP-V/GFA"/>
</dbReference>
<evidence type="ECO:0000256" key="4">
    <source>
        <dbReference type="ARBA" id="ARBA00023239"/>
    </source>
</evidence>
<accession>A0A6A6VEL2</accession>
<comment type="similarity">
    <text evidence="1">Belongs to the Gfa family.</text>
</comment>
<evidence type="ECO:0000256" key="1">
    <source>
        <dbReference type="ARBA" id="ARBA00005495"/>
    </source>
</evidence>
<dbReference type="PROSITE" id="PS51891">
    <property type="entry name" value="CENP_V_GFA"/>
    <property type="match status" value="1"/>
</dbReference>
<keyword evidence="2" id="KW-0479">Metal-binding</keyword>
<dbReference type="GO" id="GO:0046872">
    <property type="term" value="F:metal ion binding"/>
    <property type="evidence" value="ECO:0007669"/>
    <property type="project" value="UniProtKB-KW"/>
</dbReference>
<evidence type="ECO:0000256" key="2">
    <source>
        <dbReference type="ARBA" id="ARBA00022723"/>
    </source>
</evidence>
<dbReference type="InterPro" id="IPR011057">
    <property type="entry name" value="Mss4-like_sf"/>
</dbReference>
<evidence type="ECO:0000256" key="3">
    <source>
        <dbReference type="ARBA" id="ARBA00022833"/>
    </source>
</evidence>
<keyword evidence="7" id="KW-1185">Reference proteome</keyword>
<dbReference type="PANTHER" id="PTHR33337:SF40">
    <property type="entry name" value="CENP-V_GFA DOMAIN-CONTAINING PROTEIN-RELATED"/>
    <property type="match status" value="1"/>
</dbReference>
<proteinExistence type="inferred from homology"/>
<evidence type="ECO:0000313" key="6">
    <source>
        <dbReference type="EMBL" id="KAF2748663.1"/>
    </source>
</evidence>
<evidence type="ECO:0000313" key="7">
    <source>
        <dbReference type="Proteomes" id="UP000799440"/>
    </source>
</evidence>
<gene>
    <name evidence="6" type="ORF">M011DRAFT_399774</name>
</gene>
<dbReference type="Gene3D" id="3.90.1590.10">
    <property type="entry name" value="glutathione-dependent formaldehyde- activating enzyme (gfa)"/>
    <property type="match status" value="2"/>
</dbReference>
<sequence length="367" mass="39955">MSDSITLTAHCLCKLHNFTTQVPKSRLPLPAYVCHCTSCRHSTGALYSIDLPWPAHTRDVDISALQTFHFSSKTAIHFCGTCSTPIFFGHPADPDADLGVFTGALTNPAADLVNLKTHIFVEDTQDGGASVWLQNVNADGSEAKRYKHRAEAADAEELPASWPDAAALTGFEKRTADKLNVKCKCGGIEYALHRGDYKDGDDLPWFVVPKTHKLIAGHCVCDSCRLFSGIDVFPWTFAELKNLSFKDGKKVPADMSGLKAAVDSKEAGVGSLKYYASSPGVLRFFCGTCSACVFFASDDRPKIVDVAVGVLDAPDGARAEGFLAWSFAKIQKVEDVKGGWREGLVDRVQKEIQEWRSGRGYPNIGDE</sequence>
<keyword evidence="4" id="KW-0456">Lyase</keyword>
<dbReference type="AlphaFoldDB" id="A0A6A6VEL2"/>
<dbReference type="Proteomes" id="UP000799440">
    <property type="component" value="Unassembled WGS sequence"/>
</dbReference>
<dbReference type="GO" id="GO:0016846">
    <property type="term" value="F:carbon-sulfur lyase activity"/>
    <property type="evidence" value="ECO:0007669"/>
    <property type="project" value="InterPro"/>
</dbReference>
<protein>
    <recommendedName>
        <fullName evidence="5">CENP-V/GFA domain-containing protein</fullName>
    </recommendedName>
</protein>
<organism evidence="6 7">
    <name type="scientific">Sporormia fimetaria CBS 119925</name>
    <dbReference type="NCBI Taxonomy" id="1340428"/>
    <lineage>
        <taxon>Eukaryota</taxon>
        <taxon>Fungi</taxon>
        <taxon>Dikarya</taxon>
        <taxon>Ascomycota</taxon>
        <taxon>Pezizomycotina</taxon>
        <taxon>Dothideomycetes</taxon>
        <taxon>Pleosporomycetidae</taxon>
        <taxon>Pleosporales</taxon>
        <taxon>Sporormiaceae</taxon>
        <taxon>Sporormia</taxon>
    </lineage>
</organism>
<dbReference type="EMBL" id="MU006568">
    <property type="protein sequence ID" value="KAF2748663.1"/>
    <property type="molecule type" value="Genomic_DNA"/>
</dbReference>
<dbReference type="Pfam" id="PF04828">
    <property type="entry name" value="GFA"/>
    <property type="match status" value="1"/>
</dbReference>
<feature type="domain" description="CENP-V/GFA" evidence="5">
    <location>
        <begin position="7"/>
        <end position="133"/>
    </location>
</feature>
<dbReference type="SUPFAM" id="SSF51316">
    <property type="entry name" value="Mss4-like"/>
    <property type="match status" value="2"/>
</dbReference>
<keyword evidence="3" id="KW-0862">Zinc</keyword>